<organism evidence="1">
    <name type="scientific">Octopus bimaculoides</name>
    <name type="common">California two-spotted octopus</name>
    <dbReference type="NCBI Taxonomy" id="37653"/>
    <lineage>
        <taxon>Eukaryota</taxon>
        <taxon>Metazoa</taxon>
        <taxon>Spiralia</taxon>
        <taxon>Lophotrochozoa</taxon>
        <taxon>Mollusca</taxon>
        <taxon>Cephalopoda</taxon>
        <taxon>Coleoidea</taxon>
        <taxon>Octopodiformes</taxon>
        <taxon>Octopoda</taxon>
        <taxon>Incirrata</taxon>
        <taxon>Octopodidae</taxon>
        <taxon>Octopus</taxon>
    </lineage>
</organism>
<gene>
    <name evidence="1" type="ORF">OCBIM_22005004mg</name>
</gene>
<reference evidence="1" key="1">
    <citation type="submission" date="2015-07" db="EMBL/GenBank/DDBJ databases">
        <title>MeaNS - Measles Nucleotide Surveillance Program.</title>
        <authorList>
            <person name="Tran T."/>
            <person name="Druce J."/>
        </authorList>
    </citation>
    <scope>NUCLEOTIDE SEQUENCE</scope>
    <source>
        <strain evidence="1">UCB-OBI-ISO-001</strain>
        <tissue evidence="1">Gonad</tissue>
    </source>
</reference>
<name>A0A0L8IFY5_OCTBM</name>
<proteinExistence type="predicted"/>
<accession>A0A0L8IFY5</accession>
<dbReference type="EMBL" id="KQ415811">
    <property type="protein sequence ID" value="KOG00365.1"/>
    <property type="molecule type" value="Genomic_DNA"/>
</dbReference>
<sequence length="75" mass="8695">MDSTVVTEVSWFHQVVSDMDMNEPNVSQQDICSLLNQPSNFPDKNILILIRAVYTKILSIFFFRDEISEKQNSNI</sequence>
<dbReference type="AlphaFoldDB" id="A0A0L8IFY5"/>
<protein>
    <submittedName>
        <fullName evidence="1">Uncharacterized protein</fullName>
    </submittedName>
</protein>
<evidence type="ECO:0000313" key="1">
    <source>
        <dbReference type="EMBL" id="KOG00365.1"/>
    </source>
</evidence>